<feature type="region of interest" description="Disordered" evidence="1">
    <location>
        <begin position="64"/>
        <end position="126"/>
    </location>
</feature>
<feature type="compositionally biased region" description="Basic residues" evidence="1">
    <location>
        <begin position="96"/>
        <end position="108"/>
    </location>
</feature>
<sequence length="290" mass="32420">MPAPLPVTLGPSSFSILERIDNTISGRGKRNRVQTSSFRRPLLLQQPEAVADRKLPLVRHLVHQEEAQSQEQDAGRHDRRDADPERRPRAPPPSNRPRRPLRPTRRPAVRSGPPTRSRSRTGTAIEARKVRPVLVLDPLEVRLAEEERSVQVEPRQADLAVGVAQGDVSVCNIPQARREVAELLPGDVRQDEAQAGVLGDAQVGLVLHEMVVRPQVAQRRSSNAFKSSPAGLCAEIVPPECVRRDVPRERLDEDAIVDPHEVELRVPRHDDGAPFHQLPVERRYVSTVLF</sequence>
<reference evidence="2" key="1">
    <citation type="submission" date="2011-11" db="EMBL/GenBank/DDBJ databases">
        <title>The Genome Sequence of Fusarium oxysporum Cotton.</title>
        <authorList>
            <consortium name="The Broad Institute Genome Sequencing Platform"/>
            <person name="Ma L.-J."/>
            <person name="Gale L.R."/>
            <person name="Schwartz D.C."/>
            <person name="Zhou S."/>
            <person name="Corby-Kistler H."/>
            <person name="Young S.K."/>
            <person name="Zeng Q."/>
            <person name="Gargeya S."/>
            <person name="Fitzgerald M."/>
            <person name="Haas B."/>
            <person name="Abouelleil A."/>
            <person name="Alvarado L."/>
            <person name="Arachchi H.M."/>
            <person name="Berlin A."/>
            <person name="Brown A."/>
            <person name="Chapman S.B."/>
            <person name="Chen Z."/>
            <person name="Dunbar C."/>
            <person name="Freedman E."/>
            <person name="Gearin G."/>
            <person name="Goldberg J."/>
            <person name="Griggs A."/>
            <person name="Gujja S."/>
            <person name="Heiman D."/>
            <person name="Howarth C."/>
            <person name="Larson L."/>
            <person name="Lui A."/>
            <person name="MacDonald P.J.P."/>
            <person name="Montmayeur A."/>
            <person name="Murphy C."/>
            <person name="Neiman D."/>
            <person name="Pearson M."/>
            <person name="Priest M."/>
            <person name="Roberts A."/>
            <person name="Saif S."/>
            <person name="Shea T."/>
            <person name="Shenoy N."/>
            <person name="Sisk P."/>
            <person name="Stolte C."/>
            <person name="Sykes S."/>
            <person name="Wortman J."/>
            <person name="Nusbaum C."/>
            <person name="Birren B."/>
        </authorList>
    </citation>
    <scope>NUCLEOTIDE SEQUENCE [LARGE SCALE GENOMIC DNA]</scope>
    <source>
        <strain evidence="2">25433</strain>
    </source>
</reference>
<evidence type="ECO:0000256" key="1">
    <source>
        <dbReference type="SAM" id="MobiDB-lite"/>
    </source>
</evidence>
<organism evidence="2">
    <name type="scientific">Fusarium oxysporum f. sp. vasinfectum 25433</name>
    <dbReference type="NCBI Taxonomy" id="1089449"/>
    <lineage>
        <taxon>Eukaryota</taxon>
        <taxon>Fungi</taxon>
        <taxon>Dikarya</taxon>
        <taxon>Ascomycota</taxon>
        <taxon>Pezizomycotina</taxon>
        <taxon>Sordariomycetes</taxon>
        <taxon>Hypocreomycetidae</taxon>
        <taxon>Hypocreales</taxon>
        <taxon>Nectriaceae</taxon>
        <taxon>Fusarium</taxon>
        <taxon>Fusarium oxysporum species complex</taxon>
    </lineage>
</organism>
<dbReference type="EMBL" id="JH657999">
    <property type="protein sequence ID" value="EXM16415.1"/>
    <property type="molecule type" value="Genomic_DNA"/>
</dbReference>
<dbReference type="Proteomes" id="UP000030701">
    <property type="component" value="Unassembled WGS sequence"/>
</dbReference>
<name>X0M6Z3_FUSOX</name>
<accession>X0M6Z3</accession>
<protein>
    <submittedName>
        <fullName evidence="2">Uncharacterized protein</fullName>
    </submittedName>
</protein>
<dbReference type="HOGENOM" id="CLU_959904_0_0_1"/>
<gene>
    <name evidence="2" type="ORF">FOTG_15294</name>
</gene>
<feature type="compositionally biased region" description="Basic and acidic residues" evidence="1">
    <location>
        <begin position="73"/>
        <end position="88"/>
    </location>
</feature>
<reference evidence="2" key="2">
    <citation type="submission" date="2012-05" db="EMBL/GenBank/DDBJ databases">
        <title>The Genome Annotation of Fusarium oxysporum Cotton.</title>
        <authorList>
            <consortium name="The Broad Institute Genomics Platform"/>
            <person name="Ma L.-J."/>
            <person name="Corby-Kistler H."/>
            <person name="Broz K."/>
            <person name="Gale L.R."/>
            <person name="Jonkers W."/>
            <person name="O'Donnell K."/>
            <person name="Ploetz R."/>
            <person name="Steinberg C."/>
            <person name="Schwartz D.C."/>
            <person name="VanEtten H."/>
            <person name="Zhou S."/>
            <person name="Young S.K."/>
            <person name="Zeng Q."/>
            <person name="Gargeya S."/>
            <person name="Fitzgerald M."/>
            <person name="Abouelleil A."/>
            <person name="Alvarado L."/>
            <person name="Chapman S.B."/>
            <person name="Gainer-Dewar J."/>
            <person name="Goldberg J."/>
            <person name="Griggs A."/>
            <person name="Gujja S."/>
            <person name="Hansen M."/>
            <person name="Howarth C."/>
            <person name="Imamovic A."/>
            <person name="Ireland A."/>
            <person name="Larimer J."/>
            <person name="McCowan C."/>
            <person name="Murphy C."/>
            <person name="Pearson M."/>
            <person name="Poon T.W."/>
            <person name="Priest M."/>
            <person name="Roberts A."/>
            <person name="Saif S."/>
            <person name="Shea T."/>
            <person name="Sykes S."/>
            <person name="Wortman J."/>
            <person name="Nusbaum C."/>
            <person name="Birren B."/>
        </authorList>
    </citation>
    <scope>NUCLEOTIDE SEQUENCE</scope>
    <source>
        <strain evidence="2">25433</strain>
    </source>
</reference>
<feature type="compositionally biased region" description="Low complexity" evidence="1">
    <location>
        <begin position="109"/>
        <end position="123"/>
    </location>
</feature>
<proteinExistence type="predicted"/>
<dbReference type="AlphaFoldDB" id="X0M6Z3"/>
<evidence type="ECO:0000313" key="2">
    <source>
        <dbReference type="EMBL" id="EXM16415.1"/>
    </source>
</evidence>